<reference evidence="5" key="1">
    <citation type="submission" date="2021-02" db="EMBL/GenBank/DDBJ databases">
        <authorList>
            <person name="Palmer J.M."/>
        </authorList>
    </citation>
    <scope>NUCLEOTIDE SEQUENCE</scope>
    <source>
        <strain evidence="5">SCRP734</strain>
    </source>
</reference>
<feature type="signal peptide" evidence="4">
    <location>
        <begin position="1"/>
        <end position="21"/>
    </location>
</feature>
<proteinExistence type="predicted"/>
<dbReference type="PANTHER" id="PTHR43344:SF13">
    <property type="entry name" value="PHOSPHATASE RV3661-RELATED"/>
    <property type="match status" value="1"/>
</dbReference>
<dbReference type="Proteomes" id="UP000694044">
    <property type="component" value="Unassembled WGS sequence"/>
</dbReference>
<sequence length="383" mass="41731">MTRVFATTVLSAVFLASNASASTDTSNYFVTAEALDYNNEAVAKLLTNVNSLRTPGEAYAVFDWDNTCMFGDVSATSMFYQVDNLNFRISPEEFETIFALGYNASSSDTCFPNGTSSVIGQGVNGTDVTLVAALDDTVKDYKVLYDAYIAPTYNLTNGSVASATLDDIKETAEFFNFRAKLGYLLYALEIMGGGNEYSECSLTNAMIVYPRLLVGMTGGLAVEGSYSKGLRVFSGQEATMRALREAGIEVVRRPSSLRRRLVTSSDWDSWFHTRMYHKGAAPIYASGDSDGDCQMLNTVRDGIVDTNNRLMANSTCIYGFYEKACLYFGTTEPITNNAYLLQGQDKSVGTWITSGFTTRDGVTYSSGVATNDGCAAYKFLDVL</sequence>
<evidence type="ECO:0000256" key="2">
    <source>
        <dbReference type="ARBA" id="ARBA00022801"/>
    </source>
</evidence>
<dbReference type="GO" id="GO:0016787">
    <property type="term" value="F:hydrolase activity"/>
    <property type="evidence" value="ECO:0007669"/>
    <property type="project" value="UniProtKB-KW"/>
</dbReference>
<accession>A0A8T1V8Y2</accession>
<keyword evidence="6" id="KW-1185">Reference proteome</keyword>
<gene>
    <name evidence="5" type="ORF">PHYPSEUDO_013210</name>
</gene>
<dbReference type="OrthoDB" id="61388at2759"/>
<keyword evidence="1" id="KW-0479">Metal-binding</keyword>
<evidence type="ECO:0000256" key="1">
    <source>
        <dbReference type="ARBA" id="ARBA00022723"/>
    </source>
</evidence>
<organism evidence="5 6">
    <name type="scientific">Phytophthora pseudosyringae</name>
    <dbReference type="NCBI Taxonomy" id="221518"/>
    <lineage>
        <taxon>Eukaryota</taxon>
        <taxon>Sar</taxon>
        <taxon>Stramenopiles</taxon>
        <taxon>Oomycota</taxon>
        <taxon>Peronosporomycetes</taxon>
        <taxon>Peronosporales</taxon>
        <taxon>Peronosporaceae</taxon>
        <taxon>Phytophthora</taxon>
    </lineage>
</organism>
<protein>
    <submittedName>
        <fullName evidence="5">Uncharacterized protein</fullName>
    </submittedName>
</protein>
<dbReference type="EMBL" id="JAGDFM010000671">
    <property type="protein sequence ID" value="KAG7376539.1"/>
    <property type="molecule type" value="Genomic_DNA"/>
</dbReference>
<keyword evidence="2" id="KW-0378">Hydrolase</keyword>
<dbReference type="PANTHER" id="PTHR43344">
    <property type="entry name" value="PHOSPHOSERINE PHOSPHATASE"/>
    <property type="match status" value="1"/>
</dbReference>
<evidence type="ECO:0000256" key="4">
    <source>
        <dbReference type="SAM" id="SignalP"/>
    </source>
</evidence>
<dbReference type="AlphaFoldDB" id="A0A8T1V8Y2"/>
<name>A0A8T1V8Y2_9STRA</name>
<dbReference type="GO" id="GO:0046872">
    <property type="term" value="F:metal ion binding"/>
    <property type="evidence" value="ECO:0007669"/>
    <property type="project" value="UniProtKB-KW"/>
</dbReference>
<evidence type="ECO:0000256" key="3">
    <source>
        <dbReference type="ARBA" id="ARBA00022842"/>
    </source>
</evidence>
<evidence type="ECO:0000313" key="5">
    <source>
        <dbReference type="EMBL" id="KAG7376539.1"/>
    </source>
</evidence>
<evidence type="ECO:0000313" key="6">
    <source>
        <dbReference type="Proteomes" id="UP000694044"/>
    </source>
</evidence>
<keyword evidence="3" id="KW-0460">Magnesium</keyword>
<keyword evidence="4" id="KW-0732">Signal</keyword>
<comment type="caution">
    <text evidence="5">The sequence shown here is derived from an EMBL/GenBank/DDBJ whole genome shotgun (WGS) entry which is preliminary data.</text>
</comment>
<feature type="chain" id="PRO_5035739077" evidence="4">
    <location>
        <begin position="22"/>
        <end position="383"/>
    </location>
</feature>
<dbReference type="InterPro" id="IPR050582">
    <property type="entry name" value="HAD-like_SerB"/>
</dbReference>